<sequence length="186" mass="19355">MSAAFRVLTALCDRRAAYIRPESVDLVVELLLDGGGVPVPSASAAQYVQAVARDILEALAGEPAVPAGGSTGVGAARAVEATMTRSALNSSAVPPPPPPSVADKQQFAVQQYMARMSRAKAQRAGATRAERMNGAAQLSRRREVEARRVGQPTLPTMGPGSAHGRQHEARDRSAEATVTRVEGGSS</sequence>
<dbReference type="AlphaFoldDB" id="A0A4Z1SP60"/>
<reference evidence="2 3" key="1">
    <citation type="submission" date="2019-05" db="EMBL/GenBank/DDBJ databases">
        <title>The compact genome of Giardia muris reveals important steps in the evolution of intestinal protozoan parasites.</title>
        <authorList>
            <person name="Xu F."/>
            <person name="Jimenez-Gonzalez A."/>
            <person name="Einarsson E."/>
            <person name="Astvaldsson A."/>
            <person name="Peirasmaki D."/>
            <person name="Eckmann L."/>
            <person name="Andersson J.O."/>
            <person name="Svard S.G."/>
            <person name="Jerlstrom-Hultqvist J."/>
        </authorList>
    </citation>
    <scope>NUCLEOTIDE SEQUENCE [LARGE SCALE GENOMIC DNA]</scope>
    <source>
        <strain evidence="2 3">Roberts-Thomson</strain>
    </source>
</reference>
<gene>
    <name evidence="2" type="ORF">GMRT_11982</name>
</gene>
<organism evidence="2 3">
    <name type="scientific">Giardia muris</name>
    <dbReference type="NCBI Taxonomy" id="5742"/>
    <lineage>
        <taxon>Eukaryota</taxon>
        <taxon>Metamonada</taxon>
        <taxon>Diplomonadida</taxon>
        <taxon>Hexamitidae</taxon>
        <taxon>Giardiinae</taxon>
        <taxon>Giardia</taxon>
    </lineage>
</organism>
<dbReference type="EMBL" id="VDLU01000003">
    <property type="protein sequence ID" value="TNJ27614.1"/>
    <property type="molecule type" value="Genomic_DNA"/>
</dbReference>
<evidence type="ECO:0000313" key="3">
    <source>
        <dbReference type="Proteomes" id="UP000315496"/>
    </source>
</evidence>
<dbReference type="VEuPathDB" id="GiardiaDB:GMRT_11982"/>
<comment type="caution">
    <text evidence="2">The sequence shown here is derived from an EMBL/GenBank/DDBJ whole genome shotgun (WGS) entry which is preliminary data.</text>
</comment>
<name>A0A4Z1SP60_GIAMU</name>
<evidence type="ECO:0000313" key="2">
    <source>
        <dbReference type="EMBL" id="TNJ27614.1"/>
    </source>
</evidence>
<dbReference type="Proteomes" id="UP000315496">
    <property type="component" value="Chromosome 3"/>
</dbReference>
<feature type="compositionally biased region" description="Basic and acidic residues" evidence="1">
    <location>
        <begin position="165"/>
        <end position="174"/>
    </location>
</feature>
<accession>A0A4Z1SP60</accession>
<keyword evidence="3" id="KW-1185">Reference proteome</keyword>
<feature type="region of interest" description="Disordered" evidence="1">
    <location>
        <begin position="123"/>
        <end position="186"/>
    </location>
</feature>
<evidence type="ECO:0000256" key="1">
    <source>
        <dbReference type="SAM" id="MobiDB-lite"/>
    </source>
</evidence>
<proteinExistence type="predicted"/>
<protein>
    <submittedName>
        <fullName evidence="2">Uncharacterized protein</fullName>
    </submittedName>
</protein>